<sequence>MRALVFAQRLKDLAVLRRVRDRIDREYAAPLDVEALARGVNMAAAQLSRQFRLAFGTSPHTYLTARRVERAMTILHRTDRTDLGVDEVRGMVGWTTPETFGTRFAEVVGVAPDACGGEAGRHGTATAAAGPVQTAAVAGDAAAAPAAASPTAPSSVAGQRTTPVRNKEAPAGEPQLA</sequence>
<feature type="domain" description="HTH araC/xylS-type" evidence="5">
    <location>
        <begin position="17"/>
        <end position="112"/>
    </location>
</feature>
<gene>
    <name evidence="6" type="ORF">K7862_34730</name>
</gene>
<dbReference type="InterPro" id="IPR009057">
    <property type="entry name" value="Homeodomain-like_sf"/>
</dbReference>
<evidence type="ECO:0000256" key="2">
    <source>
        <dbReference type="ARBA" id="ARBA00023125"/>
    </source>
</evidence>
<dbReference type="SMART" id="SM00342">
    <property type="entry name" value="HTH_ARAC"/>
    <property type="match status" value="1"/>
</dbReference>
<evidence type="ECO:0000256" key="3">
    <source>
        <dbReference type="ARBA" id="ARBA00023163"/>
    </source>
</evidence>
<protein>
    <submittedName>
        <fullName evidence="6">AraC family transcriptional regulator</fullName>
    </submittedName>
</protein>
<evidence type="ECO:0000313" key="6">
    <source>
        <dbReference type="EMBL" id="MBY8882756.1"/>
    </source>
</evidence>
<keyword evidence="2" id="KW-0238">DNA-binding</keyword>
<keyword evidence="7" id="KW-1185">Reference proteome</keyword>
<dbReference type="Pfam" id="PF12833">
    <property type="entry name" value="HTH_18"/>
    <property type="match status" value="1"/>
</dbReference>
<dbReference type="PROSITE" id="PS01124">
    <property type="entry name" value="HTH_ARAC_FAMILY_2"/>
    <property type="match status" value="1"/>
</dbReference>
<dbReference type="EMBL" id="JAINZZ010000085">
    <property type="protein sequence ID" value="MBY8882756.1"/>
    <property type="molecule type" value="Genomic_DNA"/>
</dbReference>
<evidence type="ECO:0000256" key="4">
    <source>
        <dbReference type="SAM" id="MobiDB-lite"/>
    </source>
</evidence>
<dbReference type="SUPFAM" id="SSF46689">
    <property type="entry name" value="Homeodomain-like"/>
    <property type="match status" value="1"/>
</dbReference>
<dbReference type="PANTHER" id="PTHR46796">
    <property type="entry name" value="HTH-TYPE TRANSCRIPTIONAL ACTIVATOR RHAS-RELATED"/>
    <property type="match status" value="1"/>
</dbReference>
<dbReference type="InterPro" id="IPR018060">
    <property type="entry name" value="HTH_AraC"/>
</dbReference>
<dbReference type="Gene3D" id="1.10.10.60">
    <property type="entry name" value="Homeodomain-like"/>
    <property type="match status" value="1"/>
</dbReference>
<evidence type="ECO:0000259" key="5">
    <source>
        <dbReference type="PROSITE" id="PS01124"/>
    </source>
</evidence>
<accession>A0ABS7QHV1</accession>
<proteinExistence type="predicted"/>
<name>A0ABS7QHV1_9ACTN</name>
<keyword evidence="3" id="KW-0804">Transcription</keyword>
<dbReference type="Proteomes" id="UP000778578">
    <property type="component" value="Unassembled WGS sequence"/>
</dbReference>
<organism evidence="6 7">
    <name type="scientific">Actinacidiphila acidipaludis</name>
    <dbReference type="NCBI Taxonomy" id="2873382"/>
    <lineage>
        <taxon>Bacteria</taxon>
        <taxon>Bacillati</taxon>
        <taxon>Actinomycetota</taxon>
        <taxon>Actinomycetes</taxon>
        <taxon>Kitasatosporales</taxon>
        <taxon>Streptomycetaceae</taxon>
        <taxon>Actinacidiphila</taxon>
    </lineage>
</organism>
<keyword evidence="1" id="KW-0805">Transcription regulation</keyword>
<comment type="caution">
    <text evidence="6">The sequence shown here is derived from an EMBL/GenBank/DDBJ whole genome shotgun (WGS) entry which is preliminary data.</text>
</comment>
<feature type="compositionally biased region" description="Low complexity" evidence="4">
    <location>
        <begin position="138"/>
        <end position="158"/>
    </location>
</feature>
<evidence type="ECO:0000313" key="7">
    <source>
        <dbReference type="Proteomes" id="UP000778578"/>
    </source>
</evidence>
<feature type="region of interest" description="Disordered" evidence="4">
    <location>
        <begin position="138"/>
        <end position="177"/>
    </location>
</feature>
<evidence type="ECO:0000256" key="1">
    <source>
        <dbReference type="ARBA" id="ARBA00023015"/>
    </source>
</evidence>
<dbReference type="InterPro" id="IPR050204">
    <property type="entry name" value="AraC_XylS_family_regulators"/>
</dbReference>
<reference evidence="6 7" key="1">
    <citation type="submission" date="2021-08" db="EMBL/GenBank/DDBJ databases">
        <title>WGS of actinomycetes from Thailand.</title>
        <authorList>
            <person name="Thawai C."/>
        </authorList>
    </citation>
    <scope>NUCLEOTIDE SEQUENCE [LARGE SCALE GENOMIC DNA]</scope>
    <source>
        <strain evidence="6 7">PLK6-54</strain>
    </source>
</reference>